<dbReference type="GO" id="GO:0005829">
    <property type="term" value="C:cytosol"/>
    <property type="evidence" value="ECO:0007669"/>
    <property type="project" value="TreeGrafter"/>
</dbReference>
<dbReference type="Gene3D" id="3.40.980.10">
    <property type="entry name" value="MoaB/Mog-like domain"/>
    <property type="match status" value="1"/>
</dbReference>
<proteinExistence type="inferred from homology"/>
<dbReference type="InterPro" id="IPR001453">
    <property type="entry name" value="MoaB/Mog_dom"/>
</dbReference>
<dbReference type="InterPro" id="IPR008284">
    <property type="entry name" value="MoCF_biosynth_CS"/>
</dbReference>
<dbReference type="Pfam" id="PF00994">
    <property type="entry name" value="MoCF_biosynth"/>
    <property type="match status" value="1"/>
</dbReference>
<dbReference type="GO" id="GO:0046872">
    <property type="term" value="F:metal ion binding"/>
    <property type="evidence" value="ECO:0007669"/>
    <property type="project" value="UniProtKB-UniRule"/>
</dbReference>
<evidence type="ECO:0000259" key="4">
    <source>
        <dbReference type="Pfam" id="PF00994"/>
    </source>
</evidence>
<dbReference type="InterPro" id="IPR038987">
    <property type="entry name" value="MoeA-like"/>
</dbReference>
<dbReference type="GO" id="GO:0061599">
    <property type="term" value="F:molybdopterin molybdotransferase activity"/>
    <property type="evidence" value="ECO:0007669"/>
    <property type="project" value="UniProtKB-UniRule"/>
</dbReference>
<dbReference type="PROSITE" id="PS01079">
    <property type="entry name" value="MOCF_BIOSYNTHESIS_2"/>
    <property type="match status" value="1"/>
</dbReference>
<comment type="similarity">
    <text evidence="3">Belongs to the MoeA family.</text>
</comment>
<evidence type="ECO:0000256" key="3">
    <source>
        <dbReference type="RuleBase" id="RU365090"/>
    </source>
</evidence>
<comment type="catalytic activity">
    <reaction evidence="3">
        <text>adenylyl-molybdopterin + molybdate = Mo-molybdopterin + AMP + H(+)</text>
        <dbReference type="Rhea" id="RHEA:35047"/>
        <dbReference type="ChEBI" id="CHEBI:15378"/>
        <dbReference type="ChEBI" id="CHEBI:36264"/>
        <dbReference type="ChEBI" id="CHEBI:62727"/>
        <dbReference type="ChEBI" id="CHEBI:71302"/>
        <dbReference type="ChEBI" id="CHEBI:456215"/>
    </reaction>
</comment>
<accession>A0A4U9DFQ9</accession>
<evidence type="ECO:0000313" key="6">
    <source>
        <dbReference type="Proteomes" id="UP000339249"/>
    </source>
</evidence>
<evidence type="ECO:0000256" key="2">
    <source>
        <dbReference type="ARBA" id="ARBA00023150"/>
    </source>
</evidence>
<dbReference type="UniPathway" id="UPA00344"/>
<keyword evidence="3 5" id="KW-0808">Transferase</keyword>
<name>A0A4U9DFQ9_RAOTE</name>
<dbReference type="Proteomes" id="UP000339249">
    <property type="component" value="Unassembled WGS sequence"/>
</dbReference>
<dbReference type="AlphaFoldDB" id="A0A4U9DFQ9"/>
<comment type="cofactor">
    <cofactor evidence="3">
        <name>Mg(2+)</name>
        <dbReference type="ChEBI" id="CHEBI:18420"/>
    </cofactor>
</comment>
<keyword evidence="3" id="KW-0479">Metal-binding</keyword>
<organism evidence="5 6">
    <name type="scientific">Raoultella terrigena</name>
    <name type="common">Klebsiella terrigena</name>
    <dbReference type="NCBI Taxonomy" id="577"/>
    <lineage>
        <taxon>Bacteria</taxon>
        <taxon>Pseudomonadati</taxon>
        <taxon>Pseudomonadota</taxon>
        <taxon>Gammaproteobacteria</taxon>
        <taxon>Enterobacterales</taxon>
        <taxon>Enterobacteriaceae</taxon>
        <taxon>Klebsiella/Raoultella group</taxon>
        <taxon>Raoultella</taxon>
    </lineage>
</organism>
<sequence>MINLGIIGRRPGKTAGGRLSLPPSRPTWLSVRVASSVGEADYTKEILEELGEIGFWKLAIKPGKPFAFGKLSSSWFCGLPGNPVSAPSPSTSWCWRCWQN</sequence>
<dbReference type="EC" id="2.10.1.1" evidence="3"/>
<keyword evidence="3" id="KW-0460">Magnesium</keyword>
<comment type="function">
    <text evidence="3">Catalyzes the insertion of molybdate into adenylated molybdopterin with the concomitant release of AMP.</text>
</comment>
<reference evidence="5 6" key="1">
    <citation type="submission" date="2019-04" db="EMBL/GenBank/DDBJ databases">
        <authorList>
            <consortium name="Pathogen Informatics"/>
        </authorList>
    </citation>
    <scope>NUCLEOTIDE SEQUENCE [LARGE SCALE GENOMIC DNA]</scope>
    <source>
        <strain evidence="5 6">NCTC9185</strain>
    </source>
</reference>
<evidence type="ECO:0000256" key="1">
    <source>
        <dbReference type="ARBA" id="ARBA00005046"/>
    </source>
</evidence>
<feature type="domain" description="MoaB/Mog" evidence="4">
    <location>
        <begin position="36"/>
        <end position="86"/>
    </location>
</feature>
<dbReference type="InterPro" id="IPR036425">
    <property type="entry name" value="MoaB/Mog-like_dom_sf"/>
</dbReference>
<dbReference type="PANTHER" id="PTHR10192:SF5">
    <property type="entry name" value="GEPHYRIN"/>
    <property type="match status" value="1"/>
</dbReference>
<dbReference type="EMBL" id="CABDVU010000001">
    <property type="protein sequence ID" value="VTN15248.1"/>
    <property type="molecule type" value="Genomic_DNA"/>
</dbReference>
<gene>
    <name evidence="5" type="primary">moeA_1</name>
    <name evidence="5" type="ORF">NCTC9185_07333</name>
</gene>
<keyword evidence="2 3" id="KW-0501">Molybdenum cofactor biosynthesis</keyword>
<dbReference type="PANTHER" id="PTHR10192">
    <property type="entry name" value="MOLYBDOPTERIN BIOSYNTHESIS PROTEIN"/>
    <property type="match status" value="1"/>
</dbReference>
<keyword evidence="3" id="KW-0500">Molybdenum</keyword>
<evidence type="ECO:0000313" key="5">
    <source>
        <dbReference type="EMBL" id="VTN15248.1"/>
    </source>
</evidence>
<protein>
    <recommendedName>
        <fullName evidence="3">Molybdopterin molybdenumtransferase</fullName>
        <ecNumber evidence="3">2.10.1.1</ecNumber>
    </recommendedName>
</protein>
<dbReference type="SUPFAM" id="SSF53218">
    <property type="entry name" value="Molybdenum cofactor biosynthesis proteins"/>
    <property type="match status" value="1"/>
</dbReference>
<dbReference type="GO" id="GO:0006777">
    <property type="term" value="P:Mo-molybdopterin cofactor biosynthetic process"/>
    <property type="evidence" value="ECO:0007669"/>
    <property type="project" value="UniProtKB-UniRule"/>
</dbReference>
<comment type="pathway">
    <text evidence="1 3">Cofactor biosynthesis; molybdopterin biosynthesis.</text>
</comment>